<reference evidence="1" key="1">
    <citation type="submission" date="2022-07" db="EMBL/GenBank/DDBJ databases">
        <title>Genome Sequence of Phlebia brevispora.</title>
        <authorList>
            <person name="Buettner E."/>
        </authorList>
    </citation>
    <scope>NUCLEOTIDE SEQUENCE</scope>
    <source>
        <strain evidence="1">MPL23</strain>
    </source>
</reference>
<gene>
    <name evidence="1" type="ORF">NM688_g8525</name>
</gene>
<accession>A0ACC1RT69</accession>
<organism evidence="1 2">
    <name type="scientific">Phlebia brevispora</name>
    <dbReference type="NCBI Taxonomy" id="194682"/>
    <lineage>
        <taxon>Eukaryota</taxon>
        <taxon>Fungi</taxon>
        <taxon>Dikarya</taxon>
        <taxon>Basidiomycota</taxon>
        <taxon>Agaricomycotina</taxon>
        <taxon>Agaricomycetes</taxon>
        <taxon>Polyporales</taxon>
        <taxon>Meruliaceae</taxon>
        <taxon>Phlebia</taxon>
    </lineage>
</organism>
<name>A0ACC1RT69_9APHY</name>
<dbReference type="Proteomes" id="UP001148662">
    <property type="component" value="Unassembled WGS sequence"/>
</dbReference>
<proteinExistence type="predicted"/>
<evidence type="ECO:0000313" key="2">
    <source>
        <dbReference type="Proteomes" id="UP001148662"/>
    </source>
</evidence>
<protein>
    <submittedName>
        <fullName evidence="1">Uncharacterized protein</fullName>
    </submittedName>
</protein>
<comment type="caution">
    <text evidence="1">The sequence shown here is derived from an EMBL/GenBank/DDBJ whole genome shotgun (WGS) entry which is preliminary data.</text>
</comment>
<evidence type="ECO:0000313" key="1">
    <source>
        <dbReference type="EMBL" id="KAJ3524650.1"/>
    </source>
</evidence>
<sequence length="563" mass="61895">MKGAILSISGPSHPAMAILDGGRTQIGGPHIRRMKRSRYASQDFLTADSILCVKSEGLNAARCFAERSSGSVETQFTVVPHLNGANIPEQEYMFVIDRSASMLGRHIETANSAMVLLLRALPVSGTILNIFSFGTQCDSLWQEGRRYDQQSLHDPTAYTDAMSADYGGTEICAALDTVFATRCVSLPTSCFVLTNGDAYDIINGAPTGRDDTPQPSAHTQGPSFLPALYSGCRFVVFALVRSERFFIPQQVTLKAKHPRSGEVVKTPVEVELLEPSWTAVPRRSPVHTLAARRIIMYLEDKIAASVADLEDEVVRLGVPYQLFQRLMRPRPSYLDNLSEDEVSEYCTIRTPRASLPSLSALRSPRAETEAVLPPKPSAVPLTTSTRWSVSFATRVRNSITNSNSSNALTTAKSQRNSVKGTKLDGDRSIKADFLVSNLDPRRWYLGKLFRARSRTALGSEQRTTPGGHRAKVSSQPAGLYAVVSLTGLRESESVAVRCHWLRARLRNPRSPFGASSIHWHYECQGCSMPLKLLAPSESRREPVKAAIFDTYTLPPSVCLPHSL</sequence>
<keyword evidence="2" id="KW-1185">Reference proteome</keyword>
<dbReference type="EMBL" id="JANHOG010002319">
    <property type="protein sequence ID" value="KAJ3524650.1"/>
    <property type="molecule type" value="Genomic_DNA"/>
</dbReference>